<keyword evidence="1" id="KW-0472">Membrane</keyword>
<feature type="transmembrane region" description="Helical" evidence="1">
    <location>
        <begin position="373"/>
        <end position="394"/>
    </location>
</feature>
<name>A0A922HNQ3_DERFA</name>
<dbReference type="Pfam" id="PF01757">
    <property type="entry name" value="Acyl_transf_3"/>
    <property type="match status" value="1"/>
</dbReference>
<organism evidence="3 4">
    <name type="scientific">Dermatophagoides farinae</name>
    <name type="common">American house dust mite</name>
    <dbReference type="NCBI Taxonomy" id="6954"/>
    <lineage>
        <taxon>Eukaryota</taxon>
        <taxon>Metazoa</taxon>
        <taxon>Ecdysozoa</taxon>
        <taxon>Arthropoda</taxon>
        <taxon>Chelicerata</taxon>
        <taxon>Arachnida</taxon>
        <taxon>Acari</taxon>
        <taxon>Acariformes</taxon>
        <taxon>Sarcoptiformes</taxon>
        <taxon>Astigmata</taxon>
        <taxon>Psoroptidia</taxon>
        <taxon>Analgoidea</taxon>
        <taxon>Pyroglyphidae</taxon>
        <taxon>Dermatophagoidinae</taxon>
        <taxon>Dermatophagoides</taxon>
    </lineage>
</organism>
<proteinExistence type="predicted"/>
<dbReference type="PANTHER" id="PTHR11161">
    <property type="entry name" value="O-ACYLTRANSFERASE"/>
    <property type="match status" value="1"/>
</dbReference>
<feature type="domain" description="Nose resistant-to-fluoxetine protein N-terminal" evidence="2">
    <location>
        <begin position="60"/>
        <end position="188"/>
    </location>
</feature>
<evidence type="ECO:0000259" key="2">
    <source>
        <dbReference type="SMART" id="SM00703"/>
    </source>
</evidence>
<keyword evidence="1" id="KW-1133">Transmembrane helix</keyword>
<feature type="transmembrane region" description="Helical" evidence="1">
    <location>
        <begin position="464"/>
        <end position="484"/>
    </location>
</feature>
<dbReference type="AlphaFoldDB" id="A0A922HNQ3"/>
<feature type="transmembrane region" description="Helical" evidence="1">
    <location>
        <begin position="330"/>
        <end position="353"/>
    </location>
</feature>
<feature type="transmembrane region" description="Helical" evidence="1">
    <location>
        <begin position="618"/>
        <end position="638"/>
    </location>
</feature>
<keyword evidence="4" id="KW-1185">Reference proteome</keyword>
<accession>A0A922HNQ3</accession>
<feature type="transmembrane region" description="Helical" evidence="1">
    <location>
        <begin position="543"/>
        <end position="565"/>
    </location>
</feature>
<reference evidence="3" key="2">
    <citation type="journal article" date="2022" name="Res Sq">
        <title>Comparative Genomics Reveals Insights into the Divergent Evolution of Astigmatic Mites and Household Pest Adaptations.</title>
        <authorList>
            <person name="Xiong Q."/>
            <person name="Wan A.T.-Y."/>
            <person name="Liu X.-Y."/>
            <person name="Fung C.S.-H."/>
            <person name="Xiao X."/>
            <person name="Malainual N."/>
            <person name="Hou J."/>
            <person name="Wang L."/>
            <person name="Wang M."/>
            <person name="Yang K."/>
            <person name="Cui Y."/>
            <person name="Leung E."/>
            <person name="Nong W."/>
            <person name="Shin S.-K."/>
            <person name="Au S."/>
            <person name="Jeong K.Y."/>
            <person name="Chew F.T."/>
            <person name="Hui J."/>
            <person name="Leung T.F."/>
            <person name="Tungtrongchitr A."/>
            <person name="Zhong N."/>
            <person name="Liu Z."/>
            <person name="Tsui S."/>
        </authorList>
    </citation>
    <scope>NUCLEOTIDE SEQUENCE</scope>
    <source>
        <strain evidence="3">Derf</strain>
        <tissue evidence="3">Whole organism</tissue>
    </source>
</reference>
<feature type="transmembrane region" description="Helical" evidence="1">
    <location>
        <begin position="437"/>
        <end position="457"/>
    </location>
</feature>
<dbReference type="Pfam" id="PF20146">
    <property type="entry name" value="NRF"/>
    <property type="match status" value="1"/>
</dbReference>
<feature type="transmembrane region" description="Helical" evidence="1">
    <location>
        <begin position="200"/>
        <end position="222"/>
    </location>
</feature>
<feature type="transmembrane region" description="Helical" evidence="1">
    <location>
        <begin position="650"/>
        <end position="678"/>
    </location>
</feature>
<dbReference type="EMBL" id="ASGP02000007">
    <property type="protein sequence ID" value="KAH9498052.1"/>
    <property type="molecule type" value="Genomic_DNA"/>
</dbReference>
<keyword evidence="1" id="KW-0812">Transmembrane</keyword>
<dbReference type="PANTHER" id="PTHR11161:SF0">
    <property type="entry name" value="O-ACYLTRANSFERASE LIKE PROTEIN"/>
    <property type="match status" value="1"/>
</dbReference>
<dbReference type="InterPro" id="IPR052728">
    <property type="entry name" value="O2_lipid_transport_reg"/>
</dbReference>
<protein>
    <recommendedName>
        <fullName evidence="2">Nose resistant-to-fluoxetine protein N-terminal domain-containing protein</fullName>
    </recommendedName>
</protein>
<evidence type="ECO:0000313" key="3">
    <source>
        <dbReference type="EMBL" id="KAH9498052.1"/>
    </source>
</evidence>
<evidence type="ECO:0000256" key="1">
    <source>
        <dbReference type="SAM" id="Phobius"/>
    </source>
</evidence>
<evidence type="ECO:0000313" key="4">
    <source>
        <dbReference type="Proteomes" id="UP000790347"/>
    </source>
</evidence>
<comment type="caution">
    <text evidence="3">The sequence shown here is derived from an EMBL/GenBank/DDBJ whole genome shotgun (WGS) entry which is preliminary data.</text>
</comment>
<gene>
    <name evidence="3" type="ORF">DERF_013975</name>
</gene>
<sequence length="687" mass="78791">MMICNPDSTLAINGEQETNSDSINQQQRPIDVIKIWNQHNSQILNVLQMILSQSHWNDHHGQCHSSLKQLIGDARKRKHYAMKMIDSNGRLTSGLLEGRFTNLGQFSECVTTSSESFSGKYCTVYISIPNNLITVLSNISGFDHIMYETVSAKLGVCLPSTCSQEEIEAIARQLSIMFVPELEIKVSNCVEKNDETENPFGLGIFVAICLIFVLLAIMGTIFDHYNLKFKTNGESYAMITKLESQNSNESLSREPTTDEKILLAFSTKQNWQKLFQVTGGESINVFHGLKFLAMFWIIAQHSMSFSSIWINFSNPFDIKYKVYNILEIFLLNGTFSVDIFFFISGYLVMHSLVRSMSADTSRLNLKTFYLNRYIRMTPTMMFLIFFSTTVLRYLGNGPEWLGSTVMFDHWCRNRWFLNLFYVHNFIQTENMCLSHSWYSAVDMQFFLISPLLAILLIRKRWLGMTLILLILFGSIIITSIMTYVNQYPAVPYFNDKIDINIMNSYYKHVYIKPYCRIGPYIIGLLLAHEMMTTRRDVRLSKKTLIAGWLFTATATFGIVMCMLPANNGLIPTILAAAMYSSLSRNLFAVGLAWITFVSITDQGGFVQTLFSLKLWIPLSRLAYCAYLLNPIIIAIFYGSRNQTFEYTPYLLLYFTISNIIVTYLASLMIALFIEYPLITISKILLKR</sequence>
<reference evidence="3" key="1">
    <citation type="submission" date="2013-05" db="EMBL/GenBank/DDBJ databases">
        <authorList>
            <person name="Yim A.K.Y."/>
            <person name="Chan T.F."/>
            <person name="Ji K.M."/>
            <person name="Liu X.Y."/>
            <person name="Zhou J.W."/>
            <person name="Li R.Q."/>
            <person name="Yang K.Y."/>
            <person name="Li J."/>
            <person name="Li M."/>
            <person name="Law P.T.W."/>
            <person name="Wu Y.L."/>
            <person name="Cai Z.L."/>
            <person name="Qin H."/>
            <person name="Bao Y."/>
            <person name="Leung R.K.K."/>
            <person name="Ng P.K.S."/>
            <person name="Zou J."/>
            <person name="Zhong X.J."/>
            <person name="Ran P.X."/>
            <person name="Zhong N.S."/>
            <person name="Liu Z.G."/>
            <person name="Tsui S.K.W."/>
        </authorList>
    </citation>
    <scope>NUCLEOTIDE SEQUENCE</scope>
    <source>
        <strain evidence="3">Derf</strain>
        <tissue evidence="3">Whole organism</tissue>
    </source>
</reference>
<feature type="transmembrane region" description="Helical" evidence="1">
    <location>
        <begin position="585"/>
        <end position="606"/>
    </location>
</feature>
<dbReference type="Proteomes" id="UP000790347">
    <property type="component" value="Unassembled WGS sequence"/>
</dbReference>
<feature type="transmembrane region" description="Helical" evidence="1">
    <location>
        <begin position="291"/>
        <end position="310"/>
    </location>
</feature>
<dbReference type="InterPro" id="IPR006621">
    <property type="entry name" value="Nose-resist-to-fluoxetine_N"/>
</dbReference>
<dbReference type="GO" id="GO:0016747">
    <property type="term" value="F:acyltransferase activity, transferring groups other than amino-acyl groups"/>
    <property type="evidence" value="ECO:0007669"/>
    <property type="project" value="InterPro"/>
</dbReference>
<dbReference type="SMART" id="SM00703">
    <property type="entry name" value="NRF"/>
    <property type="match status" value="1"/>
</dbReference>
<dbReference type="InterPro" id="IPR002656">
    <property type="entry name" value="Acyl_transf_3_dom"/>
</dbReference>